<dbReference type="EMBL" id="JDSS02000030">
    <property type="protein sequence ID" value="KFB67361.1"/>
    <property type="molecule type" value="Genomic_DNA"/>
</dbReference>
<accession>A0A084XY17</accession>
<evidence type="ECO:0000313" key="4">
    <source>
        <dbReference type="Proteomes" id="UP000019812"/>
    </source>
</evidence>
<keyword evidence="1" id="KW-0812">Transmembrane</keyword>
<name>A0A084XY17_9PROT</name>
<evidence type="ECO:0000256" key="1">
    <source>
        <dbReference type="SAM" id="Phobius"/>
    </source>
</evidence>
<dbReference type="RefSeq" id="WP_273703729.1">
    <property type="nucleotide sequence ID" value="NZ_JDSS02000030.1"/>
</dbReference>
<feature type="transmembrane region" description="Helical" evidence="1">
    <location>
        <begin position="25"/>
        <end position="45"/>
    </location>
</feature>
<dbReference type="STRING" id="1457154.CAPSK01_003279"/>
<evidence type="ECO:0000259" key="2">
    <source>
        <dbReference type="Pfam" id="PF25470"/>
    </source>
</evidence>
<dbReference type="AlphaFoldDB" id="A0A084XY17"/>
<keyword evidence="1" id="KW-1133">Transmembrane helix</keyword>
<organism evidence="3 4">
    <name type="scientific">Candidatus Accumulibacter vicinus</name>
    <dbReference type="NCBI Taxonomy" id="2954382"/>
    <lineage>
        <taxon>Bacteria</taxon>
        <taxon>Pseudomonadati</taxon>
        <taxon>Pseudomonadota</taxon>
        <taxon>Betaproteobacteria</taxon>
        <taxon>Candidatus Accumulibacter</taxon>
    </lineage>
</organism>
<reference evidence="3 4" key="1">
    <citation type="submission" date="2014-07" db="EMBL/GenBank/DDBJ databases">
        <title>Expanding our view of genomic diversity in Candidatus Accumulibacter clades.</title>
        <authorList>
            <person name="Skennerton C.T."/>
            <person name="Barr J.J."/>
            <person name="Slater F.R."/>
            <person name="Bond P.L."/>
            <person name="Tyson G.W."/>
        </authorList>
    </citation>
    <scope>NUCLEOTIDE SEQUENCE [LARGE SCALE GENOMIC DNA]</scope>
    <source>
        <strain evidence="4">SK-01</strain>
    </source>
</reference>
<protein>
    <recommendedName>
        <fullName evidence="2">DUF7901 domain-containing protein</fullName>
    </recommendedName>
</protein>
<proteinExistence type="predicted"/>
<dbReference type="Proteomes" id="UP000019812">
    <property type="component" value="Unassembled WGS sequence"/>
</dbReference>
<feature type="domain" description="DUF7901" evidence="2">
    <location>
        <begin position="60"/>
        <end position="180"/>
    </location>
</feature>
<gene>
    <name evidence="3" type="ORF">CAPSK01_003279</name>
</gene>
<comment type="caution">
    <text evidence="3">The sequence shown here is derived from an EMBL/GenBank/DDBJ whole genome shotgun (WGS) entry which is preliminary data.</text>
</comment>
<keyword evidence="1" id="KW-0472">Membrane</keyword>
<sequence length="246" mass="26299">MSKRELEDDDLGGSPRGLPRSIGRAALPFFFGLSLISGAWAGVVFKQLPLGGNDAFPSISTAQTADDFVFSATTAISGLTWWGSYSDDPDKLSPDAFRVSIHADDGSGHPAIDPAVEFTLAPTRTPTRLADVSGADVYRYDLALPSHFVLAGRSTFYLSVVNEFDVKDPDATWYWLLSDAVGANFYRAAYVDPWGDDATGNFSFAINGKATTPGPILPLPGTLVLLLSGLAAMTLPRGDVRSLFSR</sequence>
<dbReference type="InterPro" id="IPR057223">
    <property type="entry name" value="DUF7901"/>
</dbReference>
<dbReference type="Pfam" id="PF25470">
    <property type="entry name" value="DUF7901"/>
    <property type="match status" value="1"/>
</dbReference>
<evidence type="ECO:0000313" key="3">
    <source>
        <dbReference type="EMBL" id="KFB67361.1"/>
    </source>
</evidence>